<dbReference type="InterPro" id="IPR002401">
    <property type="entry name" value="Cyt_P450_E_grp-I"/>
</dbReference>
<evidence type="ECO:0000256" key="9">
    <source>
        <dbReference type="SAM" id="Phobius"/>
    </source>
</evidence>
<dbReference type="Gene3D" id="1.20.1740.10">
    <property type="entry name" value="Amino acid/polyamine transporter I"/>
    <property type="match status" value="1"/>
</dbReference>
<feature type="transmembrane region" description="Helical" evidence="9">
    <location>
        <begin position="15"/>
        <end position="34"/>
    </location>
</feature>
<evidence type="ECO:0000259" key="10">
    <source>
        <dbReference type="Pfam" id="PF00324"/>
    </source>
</evidence>
<feature type="transmembrane region" description="Helical" evidence="9">
    <location>
        <begin position="290"/>
        <end position="309"/>
    </location>
</feature>
<dbReference type="InterPro" id="IPR001128">
    <property type="entry name" value="Cyt_P450"/>
</dbReference>
<feature type="transmembrane region" description="Helical" evidence="9">
    <location>
        <begin position="161"/>
        <end position="184"/>
    </location>
</feature>
<dbReference type="VEuPathDB" id="FungiDB:P170DRAFT_457159"/>
<dbReference type="Proteomes" id="UP000234275">
    <property type="component" value="Unassembled WGS sequence"/>
</dbReference>
<keyword evidence="12" id="KW-1185">Reference proteome</keyword>
<dbReference type="GO" id="GO:0015171">
    <property type="term" value="F:amino acid transmembrane transporter activity"/>
    <property type="evidence" value="ECO:0007669"/>
    <property type="project" value="TreeGrafter"/>
</dbReference>
<dbReference type="GeneID" id="36559392"/>
<dbReference type="GO" id="GO:0016705">
    <property type="term" value="F:oxidoreductase activity, acting on paired donors, with incorporation or reduction of molecular oxygen"/>
    <property type="evidence" value="ECO:0007669"/>
    <property type="project" value="InterPro"/>
</dbReference>
<comment type="cofactor">
    <cofactor evidence="8">
        <name>heme</name>
        <dbReference type="ChEBI" id="CHEBI:30413"/>
    </cofactor>
</comment>
<feature type="domain" description="Amino acid permease/ SLC12A" evidence="10">
    <location>
        <begin position="2"/>
        <end position="345"/>
    </location>
</feature>
<dbReference type="PRINTS" id="PR00385">
    <property type="entry name" value="P450"/>
</dbReference>
<dbReference type="PRINTS" id="PR00463">
    <property type="entry name" value="EP450I"/>
</dbReference>
<keyword evidence="2 9" id="KW-0812">Transmembrane</keyword>
<dbReference type="GO" id="GO:0016020">
    <property type="term" value="C:membrane"/>
    <property type="evidence" value="ECO:0007669"/>
    <property type="project" value="UniProtKB-SubCell"/>
</dbReference>
<evidence type="ECO:0000313" key="12">
    <source>
        <dbReference type="Proteomes" id="UP000234275"/>
    </source>
</evidence>
<dbReference type="STRING" id="1392250.A0A2I2G133"/>
<dbReference type="InterPro" id="IPR036396">
    <property type="entry name" value="Cyt_P450_sf"/>
</dbReference>
<keyword evidence="6 8" id="KW-0408">Iron</keyword>
<dbReference type="OrthoDB" id="1470350at2759"/>
<keyword evidence="8" id="KW-0349">Heme</keyword>
<dbReference type="PROSITE" id="PS00086">
    <property type="entry name" value="CYTOCHROME_P450"/>
    <property type="match status" value="1"/>
</dbReference>
<keyword evidence="7 9" id="KW-0472">Membrane</keyword>
<reference evidence="11 12" key="1">
    <citation type="submission" date="2016-12" db="EMBL/GenBank/DDBJ databases">
        <title>The genomes of Aspergillus section Nigri reveals drivers in fungal speciation.</title>
        <authorList>
            <consortium name="DOE Joint Genome Institute"/>
            <person name="Vesth T.C."/>
            <person name="Nybo J."/>
            <person name="Theobald S."/>
            <person name="Brandl J."/>
            <person name="Frisvad J.C."/>
            <person name="Nielsen K.F."/>
            <person name="Lyhne E.K."/>
            <person name="Kogle M.E."/>
            <person name="Kuo A."/>
            <person name="Riley R."/>
            <person name="Clum A."/>
            <person name="Nolan M."/>
            <person name="Lipzen A."/>
            <person name="Salamov A."/>
            <person name="Henrissat B."/>
            <person name="Wiebenga A."/>
            <person name="De Vries R.P."/>
            <person name="Grigoriev I.V."/>
            <person name="Mortensen U.H."/>
            <person name="Andersen M.R."/>
            <person name="Baker S.E."/>
        </authorList>
    </citation>
    <scope>NUCLEOTIDE SEQUENCE [LARGE SCALE GENOMIC DNA]</scope>
    <source>
        <strain evidence="11 12">IBT 23096</strain>
    </source>
</reference>
<dbReference type="Gene3D" id="1.10.630.10">
    <property type="entry name" value="Cytochrome P450"/>
    <property type="match status" value="1"/>
</dbReference>
<dbReference type="InterPro" id="IPR004841">
    <property type="entry name" value="AA-permease/SLC12A_dom"/>
</dbReference>
<dbReference type="RefSeq" id="XP_024701889.1">
    <property type="nucleotide sequence ID" value="XM_024851693.1"/>
</dbReference>
<feature type="transmembrane region" description="Helical" evidence="9">
    <location>
        <begin position="110"/>
        <end position="131"/>
    </location>
</feature>
<feature type="transmembrane region" description="Helical" evidence="9">
    <location>
        <begin position="321"/>
        <end position="340"/>
    </location>
</feature>
<dbReference type="GO" id="GO:0005506">
    <property type="term" value="F:iron ion binding"/>
    <property type="evidence" value="ECO:0007669"/>
    <property type="project" value="InterPro"/>
</dbReference>
<comment type="caution">
    <text evidence="11">The sequence shown here is derived from an EMBL/GenBank/DDBJ whole genome shotgun (WGS) entry which is preliminary data.</text>
</comment>
<dbReference type="SUPFAM" id="SSF48264">
    <property type="entry name" value="Cytochrome P450"/>
    <property type="match status" value="1"/>
</dbReference>
<accession>A0A2I2G133</accession>
<evidence type="ECO:0000256" key="3">
    <source>
        <dbReference type="ARBA" id="ARBA00022723"/>
    </source>
</evidence>
<dbReference type="Pfam" id="PF00067">
    <property type="entry name" value="p450"/>
    <property type="match status" value="1"/>
</dbReference>
<dbReference type="PANTHER" id="PTHR43341:SF6">
    <property type="entry name" value="AMINO ACID TRANSPORTER (EUROFUNG)"/>
    <property type="match status" value="1"/>
</dbReference>
<evidence type="ECO:0000256" key="7">
    <source>
        <dbReference type="ARBA" id="ARBA00023136"/>
    </source>
</evidence>
<evidence type="ECO:0000313" key="11">
    <source>
        <dbReference type="EMBL" id="PLB46587.1"/>
    </source>
</evidence>
<evidence type="ECO:0000256" key="6">
    <source>
        <dbReference type="ARBA" id="ARBA00023004"/>
    </source>
</evidence>
<name>A0A2I2G133_9EURO</name>
<evidence type="ECO:0000256" key="4">
    <source>
        <dbReference type="ARBA" id="ARBA00022989"/>
    </source>
</evidence>
<sequence>MLNVISVRWFGMAEFYIGIFKVLLALALTAYTFVTMVGGNPQHDTYGFRYWNNPGAFAEYLVSGPSGRFCGVVAAIVQAGFTFCGPEYLSMVAAETESPRKTLRRAYKTFIVRVVLFFVGGALCISIVIPYDDSTLARLQSEGVSTGAASPYVISMKRLGIAGLGSVVNAGIMISLVSAGNALLFSATRTLHGMAVDGKAPRVFSRCTKNGIPIWALFASLSLCLLALMQVSETSNQVMSYLVILITANQLLNHFSVSLTYIHFSRALRAQGIDRDTLPYKGRFQPYTSYIAISATSILTLLLGFDLFVDVPNNWSLKYFFLDYAMLLFYIVMFVGWKLVKKTKFIHPKDVDLNLGESRNEIDAYEMMMEDKPISLSTIYSLTKEKWLSLQCRIIRTAFFSPLAKIPGPKSFALTKYRLAWEDYRSTRTQCIDLLHKQYGPVVRVGPNEISFNSLSALRTIYERKKLLHHAYSKSSILSPQTATMIEDKTRKFLSLVSSSCASPSELEIFTALHYFSMDSITAFLYGPKGSTTSLSSPTDRALLSDILHPSRRTLTWFAVHFPRLTNWLYTQIGLTESLITKLGLLPMSKPTTYTGIRAHALTAASTIHSTGVPNPTESIATRLFDAIKSKAKTRAQKPMDLLDVASECADHFLAGIDTTSDTIMYAIFALSLPHNRRFQDALRREILSLPIDITKDDIIPPMAADKLPYLDAVLKETLRLYAPIPSSEPRFSDSNEVIDGFEIPAGTVVGMAAYSLHRNGDVFEDPEAFNPERWLQGDGERVAEMKRWFWAFSSGARMCIGVQ</sequence>
<feature type="binding site" description="axial binding residue" evidence="8">
    <location>
        <position position="800"/>
    </location>
    <ligand>
        <name>heme</name>
        <dbReference type="ChEBI" id="CHEBI:30413"/>
    </ligand>
    <ligandPart>
        <name>Fe</name>
        <dbReference type="ChEBI" id="CHEBI:18248"/>
    </ligandPart>
</feature>
<comment type="subcellular location">
    <subcellularLocation>
        <location evidence="1">Membrane</location>
        <topology evidence="1">Multi-pass membrane protein</topology>
    </subcellularLocation>
</comment>
<dbReference type="GO" id="GO:0004497">
    <property type="term" value="F:monooxygenase activity"/>
    <property type="evidence" value="ECO:0007669"/>
    <property type="project" value="InterPro"/>
</dbReference>
<dbReference type="Pfam" id="PF00324">
    <property type="entry name" value="AA_permease"/>
    <property type="match status" value="1"/>
</dbReference>
<evidence type="ECO:0000256" key="2">
    <source>
        <dbReference type="ARBA" id="ARBA00022692"/>
    </source>
</evidence>
<dbReference type="PANTHER" id="PTHR43341">
    <property type="entry name" value="AMINO ACID PERMEASE"/>
    <property type="match status" value="1"/>
</dbReference>
<feature type="transmembrane region" description="Helical" evidence="9">
    <location>
        <begin position="212"/>
        <end position="232"/>
    </location>
</feature>
<protein>
    <recommendedName>
        <fullName evidence="10">Amino acid permease/ SLC12A domain-containing protein</fullName>
    </recommendedName>
</protein>
<keyword evidence="4 9" id="KW-1133">Transmembrane helix</keyword>
<dbReference type="GO" id="GO:0020037">
    <property type="term" value="F:heme binding"/>
    <property type="evidence" value="ECO:0007669"/>
    <property type="project" value="InterPro"/>
</dbReference>
<evidence type="ECO:0000256" key="5">
    <source>
        <dbReference type="ARBA" id="ARBA00023002"/>
    </source>
</evidence>
<dbReference type="InterPro" id="IPR017972">
    <property type="entry name" value="Cyt_P450_CS"/>
</dbReference>
<evidence type="ECO:0000256" key="8">
    <source>
        <dbReference type="PIRSR" id="PIRSR602401-1"/>
    </source>
</evidence>
<evidence type="ECO:0000256" key="1">
    <source>
        <dbReference type="ARBA" id="ARBA00004141"/>
    </source>
</evidence>
<organism evidence="11 12">
    <name type="scientific">Aspergillus steynii IBT 23096</name>
    <dbReference type="NCBI Taxonomy" id="1392250"/>
    <lineage>
        <taxon>Eukaryota</taxon>
        <taxon>Fungi</taxon>
        <taxon>Dikarya</taxon>
        <taxon>Ascomycota</taxon>
        <taxon>Pezizomycotina</taxon>
        <taxon>Eurotiomycetes</taxon>
        <taxon>Eurotiomycetidae</taxon>
        <taxon>Eurotiales</taxon>
        <taxon>Aspergillaceae</taxon>
        <taxon>Aspergillus</taxon>
        <taxon>Aspergillus subgen. Circumdati</taxon>
    </lineage>
</organism>
<proteinExistence type="predicted"/>
<dbReference type="EMBL" id="MSFO01000006">
    <property type="protein sequence ID" value="PLB46587.1"/>
    <property type="molecule type" value="Genomic_DNA"/>
</dbReference>
<keyword evidence="5" id="KW-0560">Oxidoreductase</keyword>
<dbReference type="AlphaFoldDB" id="A0A2I2G133"/>
<keyword evidence="3 8" id="KW-0479">Metal-binding</keyword>
<dbReference type="InterPro" id="IPR050524">
    <property type="entry name" value="APC_YAT"/>
</dbReference>
<gene>
    <name evidence="11" type="ORF">P170DRAFT_457159</name>
</gene>